<dbReference type="RefSeq" id="XP_008719017.1">
    <property type="nucleotide sequence ID" value="XM_008720795.1"/>
</dbReference>
<feature type="compositionally biased region" description="Low complexity" evidence="1">
    <location>
        <begin position="359"/>
        <end position="411"/>
    </location>
</feature>
<dbReference type="HOGENOM" id="CLU_386353_0_0_1"/>
<feature type="region of interest" description="Disordered" evidence="1">
    <location>
        <begin position="359"/>
        <end position="624"/>
    </location>
</feature>
<evidence type="ECO:0000313" key="5">
    <source>
        <dbReference type="Proteomes" id="UP000030752"/>
    </source>
</evidence>
<dbReference type="PANTHER" id="PTHR10963:SF24">
    <property type="entry name" value="GLYCOSIDASE C21B10.07-RELATED"/>
    <property type="match status" value="1"/>
</dbReference>
<dbReference type="GO" id="GO:0009251">
    <property type="term" value="P:glucan catabolic process"/>
    <property type="evidence" value="ECO:0007669"/>
    <property type="project" value="TreeGrafter"/>
</dbReference>
<dbReference type="SUPFAM" id="SSF49899">
    <property type="entry name" value="Concanavalin A-like lectins/glucanases"/>
    <property type="match status" value="1"/>
</dbReference>
<sequence length="715" mass="72823">MPSSSLFLRSSTTLVSALSLLSAPVLAAPALPGQVYSLNTSYSGSEFFDGWNFYDGADPTHGFVTYVSQSEAQAAGLISAGSSAKMLVDSQTVLPVPASRDVYWDRNGVGRRSVRIESQKSWTHGLFIADLNHMPSSSDAGCGTWPAFWAIGSGPWPNNGEVDIIEGANDQPANNAAGHTANVCTIDNRGGSGVPLYRNCNYNDIDPWGALKNPTGCQVASTSSQSYGAGFNSIGGGVYAMDWTTEAINFYFFPRGSIPADVNSANPNPSTWGIPFATIGGSGCNVENNFRDLRLVFDTTFCGDFGDATWGTGTCATRTGFGSCAAYVASSPGAFANAYWDINSVRVYQAAPAPVFSTTASSSSSAASTSSNTASTSLTTSSGSLTTASGSLTTASASSTTVTSSMTSSSGNYTYTGQPDPVKTWEDSNISVTKTGTDPEHTWEDSSAPVAPGKQGWQDNSINPAKPCHKCDHSDGANGAGQQWNDASGSNGADPKWQDAAGSSDPAHQWKDAPSANGPGQQWQDASGSSDPAHQWKDTPASSDPAHQWQDAAAGSAPAHGSWPDAPAPAGGANKPADPAAAWSDAAAPAAPSNTVAPANGAWSDAAAAPSKPVDPASAPAASWSDAAVVPAQVTTYTVIPQKTPVADANASNPAAETWADAPAAPSAAPVKPAGANGSGSDDKVSPYTGAAASSRSVVAYGVVAMAGLVGAFLL</sequence>
<keyword evidence="5" id="KW-1185">Reference proteome</keyword>
<reference evidence="4 5" key="1">
    <citation type="submission" date="2013-03" db="EMBL/GenBank/DDBJ databases">
        <title>The Genome Sequence of Phialophora europaea CBS 101466.</title>
        <authorList>
            <consortium name="The Broad Institute Genomics Platform"/>
            <person name="Cuomo C."/>
            <person name="de Hoog S."/>
            <person name="Gorbushina A."/>
            <person name="Walker B."/>
            <person name="Young S.K."/>
            <person name="Zeng Q."/>
            <person name="Gargeya S."/>
            <person name="Fitzgerald M."/>
            <person name="Haas B."/>
            <person name="Abouelleil A."/>
            <person name="Allen A.W."/>
            <person name="Alvarado L."/>
            <person name="Arachchi H.M."/>
            <person name="Berlin A.M."/>
            <person name="Chapman S.B."/>
            <person name="Gainer-Dewar J."/>
            <person name="Goldberg J."/>
            <person name="Griggs A."/>
            <person name="Gujja S."/>
            <person name="Hansen M."/>
            <person name="Howarth C."/>
            <person name="Imamovic A."/>
            <person name="Ireland A."/>
            <person name="Larimer J."/>
            <person name="McCowan C."/>
            <person name="Murphy C."/>
            <person name="Pearson M."/>
            <person name="Poon T.W."/>
            <person name="Priest M."/>
            <person name="Roberts A."/>
            <person name="Saif S."/>
            <person name="Shea T."/>
            <person name="Sisk P."/>
            <person name="Sykes S."/>
            <person name="Wortman J."/>
            <person name="Nusbaum C."/>
            <person name="Birren B."/>
        </authorList>
    </citation>
    <scope>NUCLEOTIDE SEQUENCE [LARGE SCALE GENOMIC DNA]</scope>
    <source>
        <strain evidence="4 5">CBS 101466</strain>
    </source>
</reference>
<dbReference type="InParanoid" id="W2RRT0"/>
<feature type="domain" description="GH16" evidence="3">
    <location>
        <begin position="35"/>
        <end position="353"/>
    </location>
</feature>
<dbReference type="STRING" id="1220924.W2RRT0"/>
<feature type="chain" id="PRO_5004823730" description="GH16 domain-containing protein" evidence="2">
    <location>
        <begin position="28"/>
        <end position="715"/>
    </location>
</feature>
<evidence type="ECO:0000313" key="4">
    <source>
        <dbReference type="EMBL" id="ETN38428.1"/>
    </source>
</evidence>
<keyword evidence="2" id="KW-0732">Signal</keyword>
<organism evidence="4 5">
    <name type="scientific">Cyphellophora europaea (strain CBS 101466)</name>
    <name type="common">Phialophora europaea</name>
    <dbReference type="NCBI Taxonomy" id="1220924"/>
    <lineage>
        <taxon>Eukaryota</taxon>
        <taxon>Fungi</taxon>
        <taxon>Dikarya</taxon>
        <taxon>Ascomycota</taxon>
        <taxon>Pezizomycotina</taxon>
        <taxon>Eurotiomycetes</taxon>
        <taxon>Chaetothyriomycetidae</taxon>
        <taxon>Chaetothyriales</taxon>
        <taxon>Cyphellophoraceae</taxon>
        <taxon>Cyphellophora</taxon>
    </lineage>
</organism>
<gene>
    <name evidence="4" type="ORF">HMPREF1541_06463</name>
</gene>
<dbReference type="CDD" id="cd02181">
    <property type="entry name" value="GH16_fungal_Lam16A_glucanase"/>
    <property type="match status" value="1"/>
</dbReference>
<dbReference type="PROSITE" id="PS51762">
    <property type="entry name" value="GH16_2"/>
    <property type="match status" value="1"/>
</dbReference>
<dbReference type="eggNOG" id="ENOG502QUM3">
    <property type="taxonomic scope" value="Eukaryota"/>
</dbReference>
<proteinExistence type="predicted"/>
<feature type="region of interest" description="Disordered" evidence="1">
    <location>
        <begin position="641"/>
        <end position="689"/>
    </location>
</feature>
<dbReference type="GO" id="GO:0004553">
    <property type="term" value="F:hydrolase activity, hydrolyzing O-glycosyl compounds"/>
    <property type="evidence" value="ECO:0007669"/>
    <property type="project" value="InterPro"/>
</dbReference>
<protein>
    <recommendedName>
        <fullName evidence="3">GH16 domain-containing protein</fullName>
    </recommendedName>
</protein>
<dbReference type="AlphaFoldDB" id="W2RRT0"/>
<feature type="compositionally biased region" description="Low complexity" evidence="1">
    <location>
        <begin position="654"/>
        <end position="676"/>
    </location>
</feature>
<feature type="compositionally biased region" description="Polar residues" evidence="1">
    <location>
        <begin position="518"/>
        <end position="532"/>
    </location>
</feature>
<feature type="compositionally biased region" description="Polar residues" evidence="1">
    <location>
        <begin position="480"/>
        <end position="491"/>
    </location>
</feature>
<dbReference type="PANTHER" id="PTHR10963">
    <property type="entry name" value="GLYCOSYL HYDROLASE-RELATED"/>
    <property type="match status" value="1"/>
</dbReference>
<dbReference type="InterPro" id="IPR000757">
    <property type="entry name" value="Beta-glucanase-like"/>
</dbReference>
<accession>W2RRT0</accession>
<dbReference type="Pfam" id="PF26113">
    <property type="entry name" value="GH16_XgeA"/>
    <property type="match status" value="1"/>
</dbReference>
<feature type="compositionally biased region" description="Low complexity" evidence="1">
    <location>
        <begin position="564"/>
        <end position="624"/>
    </location>
</feature>
<dbReference type="Gene3D" id="2.60.120.200">
    <property type="match status" value="1"/>
</dbReference>
<feature type="signal peptide" evidence="2">
    <location>
        <begin position="1"/>
        <end position="27"/>
    </location>
</feature>
<dbReference type="InterPro" id="IPR013320">
    <property type="entry name" value="ConA-like_dom_sf"/>
</dbReference>
<dbReference type="GeneID" id="19973802"/>
<feature type="compositionally biased region" description="Polar residues" evidence="1">
    <location>
        <begin position="427"/>
        <end position="436"/>
    </location>
</feature>
<dbReference type="VEuPathDB" id="FungiDB:HMPREF1541_06463"/>
<name>W2RRT0_CYPE1</name>
<dbReference type="EMBL" id="KB822722">
    <property type="protein sequence ID" value="ETN38428.1"/>
    <property type="molecule type" value="Genomic_DNA"/>
</dbReference>
<dbReference type="InterPro" id="IPR050546">
    <property type="entry name" value="Glycosyl_Hydrlase_16"/>
</dbReference>
<evidence type="ECO:0000259" key="3">
    <source>
        <dbReference type="PROSITE" id="PS51762"/>
    </source>
</evidence>
<dbReference type="Proteomes" id="UP000030752">
    <property type="component" value="Unassembled WGS sequence"/>
</dbReference>
<evidence type="ECO:0000256" key="1">
    <source>
        <dbReference type="SAM" id="MobiDB-lite"/>
    </source>
</evidence>
<dbReference type="OrthoDB" id="192832at2759"/>
<evidence type="ECO:0000256" key="2">
    <source>
        <dbReference type="SAM" id="SignalP"/>
    </source>
</evidence>